<evidence type="ECO:0000259" key="6">
    <source>
        <dbReference type="PROSITE" id="PS51007"/>
    </source>
</evidence>
<evidence type="ECO:0000256" key="3">
    <source>
        <dbReference type="ARBA" id="ARBA00023004"/>
    </source>
</evidence>
<organism evidence="7 8">
    <name type="scientific">Algoriphagus chordae</name>
    <dbReference type="NCBI Taxonomy" id="237019"/>
    <lineage>
        <taxon>Bacteria</taxon>
        <taxon>Pseudomonadati</taxon>
        <taxon>Bacteroidota</taxon>
        <taxon>Cytophagia</taxon>
        <taxon>Cytophagales</taxon>
        <taxon>Cyclobacteriaceae</taxon>
        <taxon>Algoriphagus</taxon>
    </lineage>
</organism>
<keyword evidence="2 4" id="KW-0479">Metal-binding</keyword>
<dbReference type="GO" id="GO:0046872">
    <property type="term" value="F:metal ion binding"/>
    <property type="evidence" value="ECO:0007669"/>
    <property type="project" value="UniProtKB-KW"/>
</dbReference>
<dbReference type="InterPro" id="IPR013427">
    <property type="entry name" value="Haem-bd_dom_put"/>
</dbReference>
<dbReference type="SUPFAM" id="SSF46626">
    <property type="entry name" value="Cytochrome c"/>
    <property type="match status" value="1"/>
</dbReference>
<evidence type="ECO:0000256" key="4">
    <source>
        <dbReference type="PROSITE-ProRule" id="PRU00433"/>
    </source>
</evidence>
<dbReference type="GO" id="GO:0020037">
    <property type="term" value="F:heme binding"/>
    <property type="evidence" value="ECO:0007669"/>
    <property type="project" value="InterPro"/>
</dbReference>
<dbReference type="PANTHER" id="PTHR33546">
    <property type="entry name" value="LARGE, MULTIFUNCTIONAL SECRETED PROTEIN-RELATED"/>
    <property type="match status" value="1"/>
</dbReference>
<dbReference type="PANTHER" id="PTHR33546:SF1">
    <property type="entry name" value="LARGE, MULTIFUNCTIONAL SECRETED PROTEIN"/>
    <property type="match status" value="1"/>
</dbReference>
<sequence>MRLNYSIRNLFLLSALILFSVSCTPEGEKESPTRKLTGNPKLDKLKLPDGFVAEHILSPGENDEGSWVAMTFDDKNRLITADQYGFLYRLEIPEIGAADLTPKVEKLIIGNVAEPQVGMGYAQGLLYAFNSIYVMVNHNGNETFEESTGLYRIQDLDGDDQYESVTKIKGFTGQPGEHGPHSIKLSPDGKSLYIVAGNHTDVPEMNSYRLPKVWQEDNLFPEIKDPRGHANSRMAPGGWVANIDPEGKDWELISAGYRNPFDIAFNEVGDLFTYDSDMEWDFGMPWYRPTRICHVTSGSEYGWRTGNQKWSPNYPDNLPAVLNIGQGSPTNVMFGTGANFPEKYRTSLFAFDWSFGIIYSMTLTPKGGTYEATAEEFISGSPLPLTDGVIGPDGAMYFMTGGRRLESDVYRVYYDGDINASDKKPLQIADLPAEAKLRRELEALHVDGAPASGLDLAWENLNNKDRYVQYAARIAVEHQPVSSWKAKALAEKDPTVLTQAMIALSRHSAKGAGTPMIQALMGIDYKSLNEKGKQDLLRAFELILSRQGEPTGSLKSDLVVYLDSNFPANNNNLDRALAVLLVYLDAPDAVEKTLALLENAKDDPDYQKTFTSSSDLIMRNPQYGLDIANMLANVPPAQQTYLATVLGGATTGWTPELHEKYFTWIQDAFKYKGGRSYVGFIDRARKMALTHVAKSDFDKYNELSGAAMLTGNGNDLVNTDIQPEGPGKRWTVEEAEPLMADLHGRDLAKGKAMFAASQCLSCHTIGGQGGIIGPDLSQLGTRFSAKDILEATINPSDEISEQYVASVLELKDGSSVMGRVVNEDETSYSVSQNPFSPEVLRKVAKSNVATIKDSKISIMMPGMINRLNPEELKDLMAYLISGGNPNHEVYSTKAQAEE</sequence>
<keyword evidence="1 4" id="KW-0349">Heme</keyword>
<proteinExistence type="predicted"/>
<gene>
    <name evidence="7" type="ORF">LV85_03301</name>
</gene>
<dbReference type="OrthoDB" id="627427at2"/>
<feature type="chain" id="PRO_5016093426" evidence="5">
    <location>
        <begin position="26"/>
        <end position="898"/>
    </location>
</feature>
<dbReference type="Gene3D" id="2.120.10.30">
    <property type="entry name" value="TolB, C-terminal domain"/>
    <property type="match status" value="1"/>
</dbReference>
<dbReference type="Proteomes" id="UP000248882">
    <property type="component" value="Unassembled WGS sequence"/>
</dbReference>
<feature type="domain" description="Cytochrome c" evidence="6">
    <location>
        <begin position="745"/>
        <end position="883"/>
    </location>
</feature>
<evidence type="ECO:0000256" key="2">
    <source>
        <dbReference type="ARBA" id="ARBA00022723"/>
    </source>
</evidence>
<evidence type="ECO:0000256" key="5">
    <source>
        <dbReference type="SAM" id="SignalP"/>
    </source>
</evidence>
<dbReference type="InterPro" id="IPR009056">
    <property type="entry name" value="Cyt_c-like_dom"/>
</dbReference>
<dbReference type="AlphaFoldDB" id="A0A2W7QSW3"/>
<keyword evidence="5" id="KW-0732">Signal</keyword>
<reference evidence="7 8" key="1">
    <citation type="submission" date="2018-06" db="EMBL/GenBank/DDBJ databases">
        <title>Genomic Encyclopedia of Archaeal and Bacterial Type Strains, Phase II (KMG-II): from individual species to whole genera.</title>
        <authorList>
            <person name="Goeker M."/>
        </authorList>
    </citation>
    <scope>NUCLEOTIDE SEQUENCE [LARGE SCALE GENOMIC DNA]</scope>
    <source>
        <strain evidence="7 8">DSM 19830</strain>
    </source>
</reference>
<dbReference type="RefSeq" id="WP_111321395.1">
    <property type="nucleotide sequence ID" value="NZ_QKZT01000016.1"/>
</dbReference>
<dbReference type="InterPro" id="IPR011041">
    <property type="entry name" value="Quinoprot_gluc/sorb_DH_b-prop"/>
</dbReference>
<accession>A0A2W7QSW3</accession>
<feature type="signal peptide" evidence="5">
    <location>
        <begin position="1"/>
        <end position="25"/>
    </location>
</feature>
<dbReference type="InterPro" id="IPR011042">
    <property type="entry name" value="6-blade_b-propeller_TolB-like"/>
</dbReference>
<dbReference type="InterPro" id="IPR036909">
    <property type="entry name" value="Cyt_c-like_dom_sf"/>
</dbReference>
<keyword evidence="3 4" id="KW-0408">Iron</keyword>
<evidence type="ECO:0000313" key="8">
    <source>
        <dbReference type="Proteomes" id="UP000248882"/>
    </source>
</evidence>
<keyword evidence="8" id="KW-1185">Reference proteome</keyword>
<dbReference type="NCBIfam" id="TIGR02603">
    <property type="entry name" value="CxxCH_TIGR02603"/>
    <property type="match status" value="1"/>
</dbReference>
<dbReference type="EMBL" id="QKZT01000016">
    <property type="protein sequence ID" value="PZX49170.1"/>
    <property type="molecule type" value="Genomic_DNA"/>
</dbReference>
<dbReference type="Gene3D" id="1.10.760.10">
    <property type="entry name" value="Cytochrome c-like domain"/>
    <property type="match status" value="1"/>
</dbReference>
<dbReference type="Pfam" id="PF00034">
    <property type="entry name" value="Cytochrom_C"/>
    <property type="match status" value="1"/>
</dbReference>
<dbReference type="SUPFAM" id="SSF50952">
    <property type="entry name" value="Soluble quinoprotein glucose dehydrogenase"/>
    <property type="match status" value="1"/>
</dbReference>
<comment type="caution">
    <text evidence="7">The sequence shown here is derived from an EMBL/GenBank/DDBJ whole genome shotgun (WGS) entry which is preliminary data.</text>
</comment>
<name>A0A2W7QSW3_9BACT</name>
<evidence type="ECO:0000256" key="1">
    <source>
        <dbReference type="ARBA" id="ARBA00022617"/>
    </source>
</evidence>
<dbReference type="PROSITE" id="PS51257">
    <property type="entry name" value="PROKAR_LIPOPROTEIN"/>
    <property type="match status" value="1"/>
</dbReference>
<dbReference type="GO" id="GO:0009055">
    <property type="term" value="F:electron transfer activity"/>
    <property type="evidence" value="ECO:0007669"/>
    <property type="project" value="InterPro"/>
</dbReference>
<protein>
    <submittedName>
        <fullName evidence="7">Putative heme-binding domain-containing protein</fullName>
    </submittedName>
</protein>
<dbReference type="PROSITE" id="PS51007">
    <property type="entry name" value="CYTC"/>
    <property type="match status" value="1"/>
</dbReference>
<evidence type="ECO:0000313" key="7">
    <source>
        <dbReference type="EMBL" id="PZX49170.1"/>
    </source>
</evidence>